<reference evidence="1 2" key="1">
    <citation type="journal article" date="2019" name="Sci. Rep.">
        <title>Orb-weaving spider Araneus ventricosus genome elucidates the spidroin gene catalogue.</title>
        <authorList>
            <person name="Kono N."/>
            <person name="Nakamura H."/>
            <person name="Ohtoshi R."/>
            <person name="Moran D.A.P."/>
            <person name="Shinohara A."/>
            <person name="Yoshida Y."/>
            <person name="Fujiwara M."/>
            <person name="Mori M."/>
            <person name="Tomita M."/>
            <person name="Arakawa K."/>
        </authorList>
    </citation>
    <scope>NUCLEOTIDE SEQUENCE [LARGE SCALE GENOMIC DNA]</scope>
</reference>
<evidence type="ECO:0000313" key="1">
    <source>
        <dbReference type="EMBL" id="GBM30914.1"/>
    </source>
</evidence>
<dbReference type="Proteomes" id="UP000499080">
    <property type="component" value="Unassembled WGS sequence"/>
</dbReference>
<proteinExistence type="predicted"/>
<name>A0A4Y2ESM2_ARAVE</name>
<organism evidence="1 2">
    <name type="scientific">Araneus ventricosus</name>
    <name type="common">Orbweaver spider</name>
    <name type="synonym">Epeira ventricosa</name>
    <dbReference type="NCBI Taxonomy" id="182803"/>
    <lineage>
        <taxon>Eukaryota</taxon>
        <taxon>Metazoa</taxon>
        <taxon>Ecdysozoa</taxon>
        <taxon>Arthropoda</taxon>
        <taxon>Chelicerata</taxon>
        <taxon>Arachnida</taxon>
        <taxon>Araneae</taxon>
        <taxon>Araneomorphae</taxon>
        <taxon>Entelegynae</taxon>
        <taxon>Araneoidea</taxon>
        <taxon>Araneidae</taxon>
        <taxon>Araneus</taxon>
    </lineage>
</organism>
<protein>
    <submittedName>
        <fullName evidence="1">Uncharacterized protein</fullName>
    </submittedName>
</protein>
<dbReference type="EMBL" id="BGPR01247453">
    <property type="protein sequence ID" value="GBM30914.1"/>
    <property type="molecule type" value="Genomic_DNA"/>
</dbReference>
<dbReference type="AlphaFoldDB" id="A0A4Y2ESM2"/>
<keyword evidence="2" id="KW-1185">Reference proteome</keyword>
<sequence length="117" mass="13622">MTLSRQERLLSLVSRQKDFDFSRQETSPFGPFLRLQTETSFAALLERVLFQDFSTKHPFQDPLRERLSDLFQTGDSLTFRQWKYPLRGTLSGTVILGPLQTGNSWDLSEKILHVEFP</sequence>
<gene>
    <name evidence="1" type="ORF">AVEN_233464_1</name>
</gene>
<comment type="caution">
    <text evidence="1">The sequence shown here is derived from an EMBL/GenBank/DDBJ whole genome shotgun (WGS) entry which is preliminary data.</text>
</comment>
<evidence type="ECO:0000313" key="2">
    <source>
        <dbReference type="Proteomes" id="UP000499080"/>
    </source>
</evidence>
<accession>A0A4Y2ESM2</accession>